<reference evidence="2 3" key="1">
    <citation type="submission" date="2015-03" db="EMBL/GenBank/DDBJ databases">
        <title>Caedibacter varicaedens, whole genome shotgun sequence.</title>
        <authorList>
            <person name="Suzuki H."/>
            <person name="Dapper A.L."/>
            <person name="Gibson A.K."/>
            <person name="Jackson C."/>
            <person name="Lee H."/>
            <person name="Pejaver V.R."/>
            <person name="Doak T."/>
            <person name="Lynch M."/>
        </authorList>
    </citation>
    <scope>NUCLEOTIDE SEQUENCE [LARGE SCALE GENOMIC DNA]</scope>
</reference>
<protein>
    <recommendedName>
        <fullName evidence="1">DUF7674 domain-containing protein</fullName>
    </recommendedName>
</protein>
<proteinExistence type="predicted"/>
<organism evidence="2 3">
    <name type="scientific">Caedimonas varicaedens</name>
    <dbReference type="NCBI Taxonomy" id="1629334"/>
    <lineage>
        <taxon>Bacteria</taxon>
        <taxon>Pseudomonadati</taxon>
        <taxon>Pseudomonadota</taxon>
        <taxon>Alphaproteobacteria</taxon>
        <taxon>Holosporales</taxon>
        <taxon>Caedimonadaceae</taxon>
        <taxon>Caedimonas</taxon>
    </lineage>
</organism>
<dbReference type="InterPro" id="IPR056091">
    <property type="entry name" value="DUF7674"/>
</dbReference>
<dbReference type="Pfam" id="PF24722">
    <property type="entry name" value="DUF7674"/>
    <property type="match status" value="1"/>
</dbReference>
<keyword evidence="3" id="KW-1185">Reference proteome</keyword>
<comment type="caution">
    <text evidence="2">The sequence shown here is derived from an EMBL/GenBank/DDBJ whole genome shotgun (WGS) entry which is preliminary data.</text>
</comment>
<feature type="domain" description="DUF7674" evidence="1">
    <location>
        <begin position="15"/>
        <end position="136"/>
    </location>
</feature>
<dbReference type="EMBL" id="BBVC01000010">
    <property type="protein sequence ID" value="GAO97579.1"/>
    <property type="molecule type" value="Genomic_DNA"/>
</dbReference>
<name>A0A0K8MCH2_9PROT</name>
<dbReference type="Proteomes" id="UP000036771">
    <property type="component" value="Unassembled WGS sequence"/>
</dbReference>
<sequence length="157" mass="19052">MDEEINYDKKFMDDFYRNFPEINKEFKKHLVEKQYFDFKRDAKKYFSQMCGLSDYILFLFEQKEEMKLQRILLFIENSIGQNKETDESIEVFIFEDIINVLRGRDSDNGTHSMTEFEKLLGQRSINLCRKNEVLWNSLDREPKSLANMIRFLKEQDN</sequence>
<evidence type="ECO:0000259" key="1">
    <source>
        <dbReference type="Pfam" id="PF24722"/>
    </source>
</evidence>
<evidence type="ECO:0000313" key="3">
    <source>
        <dbReference type="Proteomes" id="UP000036771"/>
    </source>
</evidence>
<accession>A0A0K8MCH2</accession>
<evidence type="ECO:0000313" key="2">
    <source>
        <dbReference type="EMBL" id="GAO97579.1"/>
    </source>
</evidence>
<dbReference type="AlphaFoldDB" id="A0A0K8MCH2"/>
<dbReference type="STRING" id="1629334.Cva_00215"/>
<gene>
    <name evidence="2" type="ORF">Cva_00215</name>
</gene>